<feature type="compositionally biased region" description="Polar residues" evidence="5">
    <location>
        <begin position="1227"/>
        <end position="1253"/>
    </location>
</feature>
<dbReference type="InterPro" id="IPR006564">
    <property type="entry name" value="Znf_PMZ"/>
</dbReference>
<feature type="region of interest" description="Disordered" evidence="5">
    <location>
        <begin position="813"/>
        <end position="852"/>
    </location>
</feature>
<dbReference type="GO" id="GO:0008270">
    <property type="term" value="F:zinc ion binding"/>
    <property type="evidence" value="ECO:0007669"/>
    <property type="project" value="UniProtKB-KW"/>
</dbReference>
<dbReference type="InterPro" id="IPR019557">
    <property type="entry name" value="AminoTfrase-like_pln_mobile"/>
</dbReference>
<proteinExistence type="predicted"/>
<feature type="region of interest" description="Disordered" evidence="5">
    <location>
        <begin position="789"/>
        <end position="808"/>
    </location>
</feature>
<dbReference type="InterPro" id="IPR018289">
    <property type="entry name" value="MULE_transposase_dom"/>
</dbReference>
<keyword evidence="2 4" id="KW-0863">Zinc-finger</keyword>
<evidence type="ECO:0000313" key="8">
    <source>
        <dbReference type="Proteomes" id="UP000288805"/>
    </source>
</evidence>
<gene>
    <name evidence="7" type="primary">MAIL3_218</name>
    <name evidence="7" type="ORF">CK203_063388</name>
</gene>
<name>A0A438G666_VITVI</name>
<evidence type="ECO:0000256" key="5">
    <source>
        <dbReference type="SAM" id="MobiDB-lite"/>
    </source>
</evidence>
<comment type="caution">
    <text evidence="7">The sequence shown here is derived from an EMBL/GenBank/DDBJ whole genome shotgun (WGS) entry which is preliminary data.</text>
</comment>
<dbReference type="EMBL" id="QGNW01000570">
    <property type="protein sequence ID" value="RVW67703.1"/>
    <property type="molecule type" value="Genomic_DNA"/>
</dbReference>
<sequence length="1364" mass="154408">MTDSTVEVLCYWNGTILRTETDLRYIGNNVEIEPIDVPIHTTFVELLKMIYDIIGVDRDDQLVLKCRHPTEMNKFQPLVVRNDRTVARMLLVPSKYGMSSVQLFIEQTPNHYHLSNEMGHLTRLSTGDTDVDDENERDEEDDRDDAIDTDEIHLPNDDENCCQTENIDLVMVQQVVECENTRFVNLEVGDRSNNPEVEFEVENTSLVASPHGTQFNISNDNLQETFVPISYHMPPTPQFLNMDAAINCVVSDWTPWKKPTLGNVDGELSIGQIFSSKSDLQHAVKMFSIKAHQEFTVYRSNASVLVLQCKKAPHCQWRLRAMTVKDTGMFRITKYKGPHTCVNPCINQDHSQLDSSFVSKYIETLVKAEMTVTIGAIQAVVAEQFGYQISYQKAMKAKRKAMTRLFGDWYKSYAELPRFFLALEQSNPGCIMYSKTVPGNNPNEEIFQLFFGHSLHLLQGTLLIAMGCDGNNQLFPLAFAITEGENTDSWSWFLACIRVGVTQRKGLCLISDRHPGIIAAVNETYSGWTQPDACHRFCMRHLASNFNTKFKDKTLKDLMCRAAMESKVKKFISHMDTIGRINAEARNWLEQIPLEKWALSYDGGRRYGIMTTNMSEVFNGVLKGARTLPITALVQLTFYRVNSYFTVRREHGASRLASGEEFTPHIDAKIKAKVVKAGAHEVLLYDHVAGRFHVKTRHSVGSSNRKPRTYHVTLQTGSCTCNKTLLLGFPCSHILAACHCRAIDFRQFVQGYYTTRAYLSTWAPLFYPIFDELEWPQYNGPIIVPSDSMKRLTSGRPKSSRLHNEMDARETRTPQTCGLCKQSGHNRRSCPNRETNDRRNMDTPLFRARPDPEDTSVLTLQHRHRSSTIRVDPDMGFYVFHRVGHVKVDWPLITALVERWRPETHTFHMPVGEMTITLQDVAILFGLRVHGHPVTGSTDIDWHALCEELLGVRPAETDIRGASLTVRFITTHFSRLPPGVVDEVTLQRHARAYLLLLVSGSLFTDKKGVYIQLAILPMLRDFVWTHTGYSFDTPIDSDLHSIDRRGRPQFDWRLYHEHYVALWRLGGPHCHCGAYRASYGLPCSVHDMVSSYYTSFFTPMSDFGPMRYQATCFICPLIDWTMTSIISRGGHALDSDTDACRMVLLILFVWPLMLCALFGDYRLPHVEHGGNRSPAQSTVARPPLVRGRSTSRGRGRYSSCHPITSSVSASLQPPTFLSSRLVQSPISSDVPSVQHPTSSNPPSAQPLTSSDPPSVQPPTSLDLPPSQPPTSSDPPLVQIDTSTQLDLPPVIPRGRRGLRRPRLLPPPPLFPALAPSQTDVLHVSHAVPATVREGRPKRKRVPVTHRFLLVEACEIIYVFYFPLY</sequence>
<feature type="compositionally biased region" description="Polar residues" evidence="5">
    <location>
        <begin position="1201"/>
        <end position="1211"/>
    </location>
</feature>
<dbReference type="InterPro" id="IPR007527">
    <property type="entry name" value="Znf_SWIM"/>
</dbReference>
<dbReference type="PANTHER" id="PTHR31973">
    <property type="entry name" value="POLYPROTEIN, PUTATIVE-RELATED"/>
    <property type="match status" value="1"/>
</dbReference>
<organism evidence="7 8">
    <name type="scientific">Vitis vinifera</name>
    <name type="common">Grape</name>
    <dbReference type="NCBI Taxonomy" id="29760"/>
    <lineage>
        <taxon>Eukaryota</taxon>
        <taxon>Viridiplantae</taxon>
        <taxon>Streptophyta</taxon>
        <taxon>Embryophyta</taxon>
        <taxon>Tracheophyta</taxon>
        <taxon>Spermatophyta</taxon>
        <taxon>Magnoliopsida</taxon>
        <taxon>eudicotyledons</taxon>
        <taxon>Gunneridae</taxon>
        <taxon>Pentapetalae</taxon>
        <taxon>rosids</taxon>
        <taxon>Vitales</taxon>
        <taxon>Vitaceae</taxon>
        <taxon>Viteae</taxon>
        <taxon>Vitis</taxon>
    </lineage>
</organism>
<reference evidence="7 8" key="1">
    <citation type="journal article" date="2018" name="PLoS Genet.">
        <title>Population sequencing reveals clonal diversity and ancestral inbreeding in the grapevine cultivar Chardonnay.</title>
        <authorList>
            <person name="Roach M.J."/>
            <person name="Johnson D.L."/>
            <person name="Bohlmann J."/>
            <person name="van Vuuren H.J."/>
            <person name="Jones S.J."/>
            <person name="Pretorius I.S."/>
            <person name="Schmidt S.A."/>
            <person name="Borneman A.R."/>
        </authorList>
    </citation>
    <scope>NUCLEOTIDE SEQUENCE [LARGE SCALE GENOMIC DNA]</scope>
    <source>
        <strain evidence="8">cv. Chardonnay</strain>
        <tissue evidence="7">Leaf</tissue>
    </source>
</reference>
<feature type="compositionally biased region" description="Acidic residues" evidence="5">
    <location>
        <begin position="129"/>
        <end position="149"/>
    </location>
</feature>
<evidence type="ECO:0000313" key="7">
    <source>
        <dbReference type="EMBL" id="RVW67703.1"/>
    </source>
</evidence>
<feature type="region of interest" description="Disordered" evidence="5">
    <location>
        <begin position="1227"/>
        <end position="1301"/>
    </location>
</feature>
<feature type="region of interest" description="Disordered" evidence="5">
    <location>
        <begin position="1169"/>
        <end position="1211"/>
    </location>
</feature>
<protein>
    <submittedName>
        <fullName evidence="7">Serine/threonine-protein phosphatase 7 long form-like</fullName>
    </submittedName>
</protein>
<dbReference type="InterPro" id="IPR004332">
    <property type="entry name" value="Transposase_MuDR"/>
</dbReference>
<dbReference type="Pfam" id="PF03108">
    <property type="entry name" value="DBD_Tnp_Mut"/>
    <property type="match status" value="1"/>
</dbReference>
<dbReference type="PANTHER" id="PTHR31973:SF195">
    <property type="entry name" value="MUDR FAMILY TRANSPOSASE"/>
    <property type="match status" value="1"/>
</dbReference>
<evidence type="ECO:0000256" key="4">
    <source>
        <dbReference type="PROSITE-ProRule" id="PRU00325"/>
    </source>
</evidence>
<dbReference type="PROSITE" id="PS50966">
    <property type="entry name" value="ZF_SWIM"/>
    <property type="match status" value="1"/>
</dbReference>
<evidence type="ECO:0000256" key="2">
    <source>
        <dbReference type="ARBA" id="ARBA00022771"/>
    </source>
</evidence>
<evidence type="ECO:0000259" key="6">
    <source>
        <dbReference type="PROSITE" id="PS50966"/>
    </source>
</evidence>
<accession>A0A438G666</accession>
<evidence type="ECO:0000256" key="3">
    <source>
        <dbReference type="ARBA" id="ARBA00022833"/>
    </source>
</evidence>
<feature type="domain" description="SWIM-type" evidence="6">
    <location>
        <begin position="710"/>
        <end position="742"/>
    </location>
</feature>
<feature type="region of interest" description="Disordered" evidence="5">
    <location>
        <begin position="122"/>
        <end position="159"/>
    </location>
</feature>
<keyword evidence="1" id="KW-0479">Metal-binding</keyword>
<dbReference type="Pfam" id="PF04434">
    <property type="entry name" value="SWIM"/>
    <property type="match status" value="1"/>
</dbReference>
<dbReference type="Pfam" id="PF10551">
    <property type="entry name" value="MULE"/>
    <property type="match status" value="1"/>
</dbReference>
<keyword evidence="3" id="KW-0862">Zinc</keyword>
<dbReference type="Pfam" id="PF10536">
    <property type="entry name" value="PMD"/>
    <property type="match status" value="1"/>
</dbReference>
<dbReference type="SMART" id="SM00575">
    <property type="entry name" value="ZnF_PMZ"/>
    <property type="match status" value="1"/>
</dbReference>
<evidence type="ECO:0000256" key="1">
    <source>
        <dbReference type="ARBA" id="ARBA00022723"/>
    </source>
</evidence>
<dbReference type="Proteomes" id="UP000288805">
    <property type="component" value="Unassembled WGS sequence"/>
</dbReference>